<keyword evidence="4" id="KW-0995">Kinetochore</keyword>
<dbReference type="InterPro" id="IPR017441">
    <property type="entry name" value="Protein_kinase_ATP_BS"/>
</dbReference>
<evidence type="ECO:0000259" key="10">
    <source>
        <dbReference type="PROSITE" id="PS51489"/>
    </source>
</evidence>
<dbReference type="SMART" id="SM00777">
    <property type="entry name" value="Mad3_BUB1_I"/>
    <property type="match status" value="1"/>
</dbReference>
<dbReference type="PROSITE" id="PS50011">
    <property type="entry name" value="PROTEIN_KINASE_DOM"/>
    <property type="match status" value="1"/>
</dbReference>
<proteinExistence type="predicted"/>
<comment type="subcellular location">
    <subcellularLocation>
        <location evidence="1">Chromosome</location>
        <location evidence="1">Centromere</location>
        <location evidence="1">Kinetochore</location>
    </subcellularLocation>
</comment>
<evidence type="ECO:0000313" key="11">
    <source>
        <dbReference type="EMBL" id="JAV79395.1"/>
    </source>
</evidence>
<dbReference type="Gene3D" id="1.10.510.10">
    <property type="entry name" value="Transferase(Phosphotransferase) domain 1"/>
    <property type="match status" value="1"/>
</dbReference>
<evidence type="ECO:0000256" key="2">
    <source>
        <dbReference type="ARBA" id="ARBA00022454"/>
    </source>
</evidence>
<dbReference type="PROSITE" id="PS00107">
    <property type="entry name" value="PROTEIN_KINASE_ATP"/>
    <property type="match status" value="1"/>
</dbReference>
<dbReference type="PANTHER" id="PTHR14030:SF4">
    <property type="entry name" value="BUB1 KINASE, ISOFORM A-RELATED"/>
    <property type="match status" value="1"/>
</dbReference>
<name>A0A1Y1M544_PHOPY</name>
<sequence>MEFDLSKENIQPLRGGRNASRLGVALQAQGNEEFQRELISQKEKFENLIRNYQGNDPLENWYQYICWIEQSYPKHGHEGNLVQVLEDCLTKFENEKCYMNDFRLCKLWIKYNDLQPNPVELYQMMHSKGLCKGCADLYRAWAYYYEAAGDYRSADSIFQLGRSEYAQPQQELIMAHQNMIFAAGQQVISGVNEQRLLEQRHALTTLCPYAPGKVGSERSISSAGPGIVPSTSSSSRSNIGLSVYEDRENSVREVAAPPSSILSVAKRQIAPKENAIKAGMWTAPHLKGVAAHTSRIPKFQVHVDSDEKRGLILPAEFYPTTHEDFSCWKPVLCYAEPDDPHRFPMYPKAKVYCNLETEFSIEEIRAARYLPRSNVSYVETAQAIQSILGDGVNTSKHRMHDLTQEEHLYDQGDGDGLHHMFMSGMQGDVVQQPILQNHNIYQQFGCLPEIHQEVVSEQSLRHMEDNRTRRPEDKTRIFGQNMEEPLITFHTSAQNKIDPNNIDFGNEINDLWGSAINDTLSVSVHPPQHKNVSKFSIYEESKYQDHLQPKGSAMKSAPFKVLSDEDLAETGSRGGHDIAAAAQPGDEAKRIVIFEDESSSSMTEMAAPPVSRFSDLNATCNTQAFNFNLNAMKVSTPQAKQVHISPTSSLDAPRKQLFSGEIETGPVKLGNRCSTIVEETSSKSYGSSSGGSIKSNTFNNSKRENMAIRADESSSYHFNLAQNLRANAALRTSVLEVMDCESGQNSPVTETPIAPLETAPSDPFKPALLKQLLNRVGFPGRYDGSYIQINSVPRITVRKEVTVIGEDKYLVNTRLGEGTYGQVYKALDLCTNRAVALKLQKPPNCWEYYICKELQVRLAKHPLKECFMDIQLGYFSDQISVFVSEFCPSGSLLDVVNSFKRKTGYTIKQSVCMYFCIEMLKIVSAMHKAKIIHADIKPDNFLVYITSESTLQLQLIDFGCSIDMTLFPPGTSFQRRITTKDFICCEMQDGRPWSYHTDLFCVAATVHVLLFDKYMQLQKNGAHWSITQRFSRYMRQDLWNEFFSRLLNQQDGPANPDKLVEIMNDGINKGRDELNMEMRKLVNILSNR</sequence>
<dbReference type="CDD" id="cd13981">
    <property type="entry name" value="STKc_Bub1_BubR1"/>
    <property type="match status" value="1"/>
</dbReference>
<dbReference type="InterPro" id="IPR013212">
    <property type="entry name" value="Mad3/Bub1_I"/>
</dbReference>
<keyword evidence="3 7" id="KW-0547">Nucleotide-binding</keyword>
<dbReference type="Pfam" id="PF08311">
    <property type="entry name" value="Mad3_BUB1_I"/>
    <property type="match status" value="1"/>
</dbReference>
<keyword evidence="6" id="KW-0137">Centromere</keyword>
<dbReference type="InterPro" id="IPR008271">
    <property type="entry name" value="Ser/Thr_kinase_AS"/>
</dbReference>
<feature type="domain" description="BUB1 N-terminal" evidence="10">
    <location>
        <begin position="45"/>
        <end position="206"/>
    </location>
</feature>
<dbReference type="Gene3D" id="1.25.40.430">
    <property type="match status" value="1"/>
</dbReference>
<evidence type="ECO:0000256" key="5">
    <source>
        <dbReference type="ARBA" id="ARBA00022840"/>
    </source>
</evidence>
<dbReference type="InterPro" id="IPR015661">
    <property type="entry name" value="Bub1/Mad3"/>
</dbReference>
<feature type="binding site" evidence="7">
    <location>
        <position position="838"/>
    </location>
    <ligand>
        <name>ATP</name>
        <dbReference type="ChEBI" id="CHEBI:30616"/>
    </ligand>
</feature>
<feature type="domain" description="Protein kinase" evidence="9">
    <location>
        <begin position="809"/>
        <end position="1088"/>
    </location>
</feature>
<dbReference type="GO" id="GO:0051754">
    <property type="term" value="P:meiotic sister chromatid cohesion, centromeric"/>
    <property type="evidence" value="ECO:0007669"/>
    <property type="project" value="TreeGrafter"/>
</dbReference>
<evidence type="ECO:0000259" key="9">
    <source>
        <dbReference type="PROSITE" id="PS50011"/>
    </source>
</evidence>
<evidence type="ECO:0000256" key="8">
    <source>
        <dbReference type="SAM" id="MobiDB-lite"/>
    </source>
</evidence>
<dbReference type="InterPro" id="IPR011009">
    <property type="entry name" value="Kinase-like_dom_sf"/>
</dbReference>
<dbReference type="SMART" id="SM00220">
    <property type="entry name" value="S_TKc"/>
    <property type="match status" value="1"/>
</dbReference>
<keyword evidence="5 7" id="KW-0067">ATP-binding</keyword>
<dbReference type="GO" id="GO:0005634">
    <property type="term" value="C:nucleus"/>
    <property type="evidence" value="ECO:0007669"/>
    <property type="project" value="TreeGrafter"/>
</dbReference>
<keyword evidence="2" id="KW-0158">Chromosome</keyword>
<dbReference type="PROSITE" id="PS00108">
    <property type="entry name" value="PROTEIN_KINASE_ST"/>
    <property type="match status" value="1"/>
</dbReference>
<protein>
    <recommendedName>
        <fullName evidence="12">Protein kinase domain-containing protein</fullName>
    </recommendedName>
</protein>
<dbReference type="EMBL" id="GEZM01043002">
    <property type="protein sequence ID" value="JAV79395.1"/>
    <property type="molecule type" value="Transcribed_RNA"/>
</dbReference>
<evidence type="ECO:0008006" key="12">
    <source>
        <dbReference type="Google" id="ProtNLM"/>
    </source>
</evidence>
<dbReference type="PROSITE" id="PS51489">
    <property type="entry name" value="BUB1_N"/>
    <property type="match status" value="1"/>
</dbReference>
<evidence type="ECO:0000256" key="7">
    <source>
        <dbReference type="PROSITE-ProRule" id="PRU10141"/>
    </source>
</evidence>
<organism evidence="11">
    <name type="scientific">Photinus pyralis</name>
    <name type="common">Common eastern firefly</name>
    <name type="synonym">Lampyris pyralis</name>
    <dbReference type="NCBI Taxonomy" id="7054"/>
    <lineage>
        <taxon>Eukaryota</taxon>
        <taxon>Metazoa</taxon>
        <taxon>Ecdysozoa</taxon>
        <taxon>Arthropoda</taxon>
        <taxon>Hexapoda</taxon>
        <taxon>Insecta</taxon>
        <taxon>Pterygota</taxon>
        <taxon>Neoptera</taxon>
        <taxon>Endopterygota</taxon>
        <taxon>Coleoptera</taxon>
        <taxon>Polyphaga</taxon>
        <taxon>Elateriformia</taxon>
        <taxon>Elateroidea</taxon>
        <taxon>Lampyridae</taxon>
        <taxon>Lampyrinae</taxon>
        <taxon>Photinus</taxon>
    </lineage>
</organism>
<dbReference type="GO" id="GO:0005524">
    <property type="term" value="F:ATP binding"/>
    <property type="evidence" value="ECO:0007669"/>
    <property type="project" value="UniProtKB-UniRule"/>
</dbReference>
<reference evidence="11" key="1">
    <citation type="journal article" date="2016" name="Sci. Rep.">
        <title>Molecular characterization of firefly nuptial gifts: a multi-omics approach sheds light on postcopulatory sexual selection.</title>
        <authorList>
            <person name="Al-Wathiqui N."/>
            <person name="Fallon T.R."/>
            <person name="South A."/>
            <person name="Weng J.K."/>
            <person name="Lewis S.M."/>
        </authorList>
    </citation>
    <scope>NUCLEOTIDE SEQUENCE</scope>
</reference>
<dbReference type="GO" id="GO:0000776">
    <property type="term" value="C:kinetochore"/>
    <property type="evidence" value="ECO:0007669"/>
    <property type="project" value="UniProtKB-KW"/>
</dbReference>
<evidence type="ECO:0000256" key="1">
    <source>
        <dbReference type="ARBA" id="ARBA00004629"/>
    </source>
</evidence>
<dbReference type="AlphaFoldDB" id="A0A1Y1M544"/>
<feature type="compositionally biased region" description="Polar residues" evidence="8">
    <location>
        <begin position="229"/>
        <end position="239"/>
    </location>
</feature>
<accession>A0A1Y1M544</accession>
<evidence type="ECO:0000256" key="4">
    <source>
        <dbReference type="ARBA" id="ARBA00022838"/>
    </source>
</evidence>
<dbReference type="FunFam" id="1.25.40.430:FF:000003">
    <property type="entry name" value="Checkpoint serine/threonine-protein kinase BUB1"/>
    <property type="match status" value="1"/>
</dbReference>
<dbReference type="InterPro" id="IPR000719">
    <property type="entry name" value="Prot_kinase_dom"/>
</dbReference>
<feature type="region of interest" description="Disordered" evidence="8">
    <location>
        <begin position="217"/>
        <end position="239"/>
    </location>
</feature>
<dbReference type="GO" id="GO:0032991">
    <property type="term" value="C:protein-containing complex"/>
    <property type="evidence" value="ECO:0007669"/>
    <property type="project" value="UniProtKB-ARBA"/>
</dbReference>
<dbReference type="SUPFAM" id="SSF56112">
    <property type="entry name" value="Protein kinase-like (PK-like)"/>
    <property type="match status" value="1"/>
</dbReference>
<evidence type="ECO:0000256" key="6">
    <source>
        <dbReference type="ARBA" id="ARBA00023328"/>
    </source>
</evidence>
<evidence type="ECO:0000256" key="3">
    <source>
        <dbReference type="ARBA" id="ARBA00022741"/>
    </source>
</evidence>
<dbReference type="GO" id="GO:0004672">
    <property type="term" value="F:protein kinase activity"/>
    <property type="evidence" value="ECO:0007669"/>
    <property type="project" value="InterPro"/>
</dbReference>
<dbReference type="GO" id="GO:0007094">
    <property type="term" value="P:mitotic spindle assembly checkpoint signaling"/>
    <property type="evidence" value="ECO:0007669"/>
    <property type="project" value="InterPro"/>
</dbReference>
<dbReference type="PANTHER" id="PTHR14030">
    <property type="entry name" value="MITOTIC CHECKPOINT SERINE/THREONINE-PROTEIN KINASE BUB1"/>
    <property type="match status" value="1"/>
</dbReference>
<dbReference type="Pfam" id="PF00069">
    <property type="entry name" value="Pkinase"/>
    <property type="match status" value="1"/>
</dbReference>